<dbReference type="SUPFAM" id="SSF81382">
    <property type="entry name" value="Skp1 dimerisation domain-like"/>
    <property type="match status" value="1"/>
</dbReference>
<dbReference type="PANTHER" id="PTHR11165">
    <property type="entry name" value="SKP1"/>
    <property type="match status" value="1"/>
</dbReference>
<dbReference type="InterPro" id="IPR036296">
    <property type="entry name" value="SKP1-like_dim_sf"/>
</dbReference>
<dbReference type="Gene3D" id="3.30.710.10">
    <property type="entry name" value="Potassium Channel Kv1.1, Chain A"/>
    <property type="match status" value="1"/>
</dbReference>
<dbReference type="InterPro" id="IPR016072">
    <property type="entry name" value="Skp1_comp_dimer"/>
</dbReference>
<comment type="caution">
    <text evidence="3">The sequence shown here is derived from an EMBL/GenBank/DDBJ whole genome shotgun (WGS) entry which is preliminary data.</text>
</comment>
<name>A0A392QUL0_9FABA</name>
<evidence type="ECO:0000259" key="2">
    <source>
        <dbReference type="Pfam" id="PF01466"/>
    </source>
</evidence>
<dbReference type="GO" id="GO:0006511">
    <property type="term" value="P:ubiquitin-dependent protein catabolic process"/>
    <property type="evidence" value="ECO:0007669"/>
    <property type="project" value="InterPro"/>
</dbReference>
<dbReference type="Proteomes" id="UP000265520">
    <property type="component" value="Unassembled WGS sequence"/>
</dbReference>
<comment type="pathway">
    <text evidence="1">Protein modification; protein ubiquitination.</text>
</comment>
<reference evidence="3 4" key="1">
    <citation type="journal article" date="2018" name="Front. Plant Sci.">
        <title>Red Clover (Trifolium pratense) and Zigzag Clover (T. medium) - A Picture of Genomic Similarities and Differences.</title>
        <authorList>
            <person name="Dluhosova J."/>
            <person name="Istvanek J."/>
            <person name="Nedelnik J."/>
            <person name="Repkova J."/>
        </authorList>
    </citation>
    <scope>NUCLEOTIDE SEQUENCE [LARGE SCALE GENOMIC DNA]</scope>
    <source>
        <strain evidence="4">cv. 10/8</strain>
        <tissue evidence="3">Leaf</tissue>
    </source>
</reference>
<feature type="domain" description="SKP1 component dimerisation" evidence="2">
    <location>
        <begin position="33"/>
        <end position="80"/>
    </location>
</feature>
<dbReference type="EMBL" id="LXQA010163352">
    <property type="protein sequence ID" value="MCI28061.1"/>
    <property type="molecule type" value="Genomic_DNA"/>
</dbReference>
<evidence type="ECO:0000313" key="4">
    <source>
        <dbReference type="Proteomes" id="UP000265520"/>
    </source>
</evidence>
<feature type="non-terminal residue" evidence="3">
    <location>
        <position position="1"/>
    </location>
</feature>
<keyword evidence="4" id="KW-1185">Reference proteome</keyword>
<accession>A0A392QUL0</accession>
<evidence type="ECO:0000256" key="1">
    <source>
        <dbReference type="ARBA" id="ARBA00004906"/>
    </source>
</evidence>
<dbReference type="InterPro" id="IPR011333">
    <property type="entry name" value="SKP1/BTB/POZ_sf"/>
</dbReference>
<dbReference type="Pfam" id="PF01466">
    <property type="entry name" value="Skp1"/>
    <property type="match status" value="1"/>
</dbReference>
<evidence type="ECO:0000313" key="3">
    <source>
        <dbReference type="EMBL" id="MCI28061.1"/>
    </source>
</evidence>
<sequence>AENDLMVWDSEFINVDKAMLFELIRASHYLEIKSLHDLGCSTVADMMRGKSTEEIRKMLHTENDFTPEEEAQVRRENVWAFE</sequence>
<organism evidence="3 4">
    <name type="scientific">Trifolium medium</name>
    <dbReference type="NCBI Taxonomy" id="97028"/>
    <lineage>
        <taxon>Eukaryota</taxon>
        <taxon>Viridiplantae</taxon>
        <taxon>Streptophyta</taxon>
        <taxon>Embryophyta</taxon>
        <taxon>Tracheophyta</taxon>
        <taxon>Spermatophyta</taxon>
        <taxon>Magnoliopsida</taxon>
        <taxon>eudicotyledons</taxon>
        <taxon>Gunneridae</taxon>
        <taxon>Pentapetalae</taxon>
        <taxon>rosids</taxon>
        <taxon>fabids</taxon>
        <taxon>Fabales</taxon>
        <taxon>Fabaceae</taxon>
        <taxon>Papilionoideae</taxon>
        <taxon>50 kb inversion clade</taxon>
        <taxon>NPAAA clade</taxon>
        <taxon>Hologalegina</taxon>
        <taxon>IRL clade</taxon>
        <taxon>Trifolieae</taxon>
        <taxon>Trifolium</taxon>
    </lineage>
</organism>
<dbReference type="AlphaFoldDB" id="A0A392QUL0"/>
<dbReference type="InterPro" id="IPR016897">
    <property type="entry name" value="SKP1"/>
</dbReference>
<proteinExistence type="predicted"/>
<protein>
    <submittedName>
        <fullName evidence="3">SKP1-like protein 1B-like</fullName>
    </submittedName>
</protein>